<dbReference type="Proteomes" id="UP000320333">
    <property type="component" value="Unassembled WGS sequence"/>
</dbReference>
<feature type="transmembrane region" description="Helical" evidence="8">
    <location>
        <begin position="441"/>
        <end position="460"/>
    </location>
</feature>
<keyword evidence="6 8" id="KW-0472">Membrane</keyword>
<comment type="caution">
    <text evidence="10">The sequence shown here is derived from an EMBL/GenBank/DDBJ whole genome shotgun (WGS) entry which is preliminary data.</text>
</comment>
<evidence type="ECO:0000256" key="6">
    <source>
        <dbReference type="ARBA" id="ARBA00023136"/>
    </source>
</evidence>
<dbReference type="InterPro" id="IPR003663">
    <property type="entry name" value="Sugar/inositol_transpt"/>
</dbReference>
<evidence type="ECO:0000256" key="7">
    <source>
        <dbReference type="RuleBase" id="RU003346"/>
    </source>
</evidence>
<evidence type="ECO:0000256" key="4">
    <source>
        <dbReference type="ARBA" id="ARBA00022692"/>
    </source>
</evidence>
<dbReference type="PRINTS" id="PR00171">
    <property type="entry name" value="SUGRTRNSPORT"/>
</dbReference>
<evidence type="ECO:0000256" key="5">
    <source>
        <dbReference type="ARBA" id="ARBA00022989"/>
    </source>
</evidence>
<dbReference type="InterPro" id="IPR020846">
    <property type="entry name" value="MFS_dom"/>
</dbReference>
<dbReference type="PANTHER" id="PTHR48022:SF2">
    <property type="entry name" value="PLASTIDIC GLUCOSE TRANSPORTER 4"/>
    <property type="match status" value="1"/>
</dbReference>
<dbReference type="PROSITE" id="PS50850">
    <property type="entry name" value="MFS"/>
    <property type="match status" value="1"/>
</dbReference>
<keyword evidence="3 7" id="KW-0813">Transport</keyword>
<dbReference type="PROSITE" id="PS00217">
    <property type="entry name" value="SUGAR_TRANSPORT_2"/>
    <property type="match status" value="1"/>
</dbReference>
<dbReference type="OrthoDB" id="4044674at2759"/>
<feature type="transmembrane region" description="Helical" evidence="8">
    <location>
        <begin position="153"/>
        <end position="176"/>
    </location>
</feature>
<keyword evidence="11" id="KW-1185">Reference proteome</keyword>
<dbReference type="InterPro" id="IPR005829">
    <property type="entry name" value="Sugar_transporter_CS"/>
</dbReference>
<evidence type="ECO:0000256" key="1">
    <source>
        <dbReference type="ARBA" id="ARBA00004141"/>
    </source>
</evidence>
<dbReference type="Gene3D" id="1.20.1250.20">
    <property type="entry name" value="MFS general substrate transporter like domains"/>
    <property type="match status" value="1"/>
</dbReference>
<dbReference type="InterPro" id="IPR036259">
    <property type="entry name" value="MFS_trans_sf"/>
</dbReference>
<accession>A0A507FPU3</accession>
<organism evidence="10 11">
    <name type="scientific">Chytriomyces confervae</name>
    <dbReference type="NCBI Taxonomy" id="246404"/>
    <lineage>
        <taxon>Eukaryota</taxon>
        <taxon>Fungi</taxon>
        <taxon>Fungi incertae sedis</taxon>
        <taxon>Chytridiomycota</taxon>
        <taxon>Chytridiomycota incertae sedis</taxon>
        <taxon>Chytridiomycetes</taxon>
        <taxon>Chytridiales</taxon>
        <taxon>Chytriomycetaceae</taxon>
        <taxon>Chytriomyces</taxon>
    </lineage>
</organism>
<feature type="transmembrane region" description="Helical" evidence="8">
    <location>
        <begin position="312"/>
        <end position="333"/>
    </location>
</feature>
<feature type="transmembrane region" description="Helical" evidence="8">
    <location>
        <begin position="188"/>
        <end position="207"/>
    </location>
</feature>
<dbReference type="NCBIfam" id="TIGR00879">
    <property type="entry name" value="SP"/>
    <property type="match status" value="1"/>
</dbReference>
<dbReference type="InterPro" id="IPR005828">
    <property type="entry name" value="MFS_sugar_transport-like"/>
</dbReference>
<evidence type="ECO:0000256" key="2">
    <source>
        <dbReference type="ARBA" id="ARBA00010992"/>
    </source>
</evidence>
<dbReference type="STRING" id="246404.A0A507FPU3"/>
<proteinExistence type="inferred from homology"/>
<feature type="transmembrane region" description="Helical" evidence="8">
    <location>
        <begin position="372"/>
        <end position="396"/>
    </location>
</feature>
<comment type="similarity">
    <text evidence="2 7">Belongs to the major facilitator superfamily. Sugar transporter (TC 2.A.1.1) family.</text>
</comment>
<feature type="transmembrane region" description="Helical" evidence="8">
    <location>
        <begin position="288"/>
        <end position="306"/>
    </location>
</feature>
<feature type="transmembrane region" description="Helical" evidence="8">
    <location>
        <begin position="340"/>
        <end position="360"/>
    </location>
</feature>
<evidence type="ECO:0000313" key="11">
    <source>
        <dbReference type="Proteomes" id="UP000320333"/>
    </source>
</evidence>
<protein>
    <recommendedName>
        <fullName evidence="9">Major facilitator superfamily (MFS) profile domain-containing protein</fullName>
    </recommendedName>
</protein>
<keyword evidence="5 8" id="KW-1133">Transmembrane helix</keyword>
<dbReference type="SUPFAM" id="SSF103473">
    <property type="entry name" value="MFS general substrate transporter"/>
    <property type="match status" value="1"/>
</dbReference>
<dbReference type="GO" id="GO:0016020">
    <property type="term" value="C:membrane"/>
    <property type="evidence" value="ECO:0007669"/>
    <property type="project" value="UniProtKB-SubCell"/>
</dbReference>
<feature type="domain" description="Major facilitator superfamily (MFS) profile" evidence="9">
    <location>
        <begin position="12"/>
        <end position="464"/>
    </location>
</feature>
<dbReference type="InterPro" id="IPR050360">
    <property type="entry name" value="MFS_Sugar_Transporters"/>
</dbReference>
<dbReference type="FunFam" id="1.20.1250.20:FF:000134">
    <property type="entry name" value="MFS sugar transporter protein"/>
    <property type="match status" value="1"/>
</dbReference>
<name>A0A507FPU3_9FUNG</name>
<feature type="transmembrane region" description="Helical" evidence="8">
    <location>
        <begin position="66"/>
        <end position="86"/>
    </location>
</feature>
<evidence type="ECO:0000259" key="9">
    <source>
        <dbReference type="PROSITE" id="PS50850"/>
    </source>
</evidence>
<keyword evidence="4 8" id="KW-0812">Transmembrane</keyword>
<dbReference type="AlphaFoldDB" id="A0A507FPU3"/>
<dbReference type="PANTHER" id="PTHR48022">
    <property type="entry name" value="PLASTIDIC GLUCOSE TRANSPORTER 4"/>
    <property type="match status" value="1"/>
</dbReference>
<evidence type="ECO:0000256" key="3">
    <source>
        <dbReference type="ARBA" id="ARBA00022448"/>
    </source>
</evidence>
<gene>
    <name evidence="10" type="ORF">CcCBS67573_g00279</name>
</gene>
<feature type="transmembrane region" description="Helical" evidence="8">
    <location>
        <begin position="123"/>
        <end position="141"/>
    </location>
</feature>
<sequence length="494" mass="53949">MSKGKSNYNWLVSFAAGIGGLLFGYEIGVIGQVLGMEIFQNDFGMAYTDANGKRVDYPNRPSIDGWITTTFLLGCIVGAAACSVLADRFGRKYSIISSGIFFAIGGALQAAANSFAVLLTGRVFSGFAIGIASMVVPLYIAETAPASTRGALTTIYQLMITFGIFVATAVNCIIIKTVDNTNSLEWRLALAMQIIPSVLLVILVYFIPFSPRWLAEKGRHDEGLEVIAKLRGLTINDQEAIDEYNLIRAGSDADKAIGDASWGELFKGPNGRRMVIAIVNQSLQQLSGINVILYYSADIFAAMGFANADTLIAFPLANAFVNFIATFPGMWAVDRFGRKPLLVWGGLGMAIGHAGVYTFITLSKNGNQSLAWGAIFSVYIFLICFASTWGPVVWSYQAEIFPLRLRARGTGIATMTNWTWNAIIAYAFPQVFSALNKQPTVYWIFFSFCMIMFGWAFAFVPETKGKTLEEISEIFGDKPANDTENSYALHVSKQ</sequence>
<dbReference type="Pfam" id="PF00083">
    <property type="entry name" value="Sugar_tr"/>
    <property type="match status" value="1"/>
</dbReference>
<feature type="transmembrane region" description="Helical" evidence="8">
    <location>
        <begin position="417"/>
        <end position="435"/>
    </location>
</feature>
<comment type="subcellular location">
    <subcellularLocation>
        <location evidence="1">Membrane</location>
        <topology evidence="1">Multi-pass membrane protein</topology>
    </subcellularLocation>
</comment>
<feature type="transmembrane region" description="Helical" evidence="8">
    <location>
        <begin position="12"/>
        <end position="35"/>
    </location>
</feature>
<evidence type="ECO:0000256" key="8">
    <source>
        <dbReference type="SAM" id="Phobius"/>
    </source>
</evidence>
<dbReference type="PROSITE" id="PS00216">
    <property type="entry name" value="SUGAR_TRANSPORT_1"/>
    <property type="match status" value="1"/>
</dbReference>
<dbReference type="EMBL" id="QEAP01000004">
    <property type="protein sequence ID" value="TPX78439.1"/>
    <property type="molecule type" value="Genomic_DNA"/>
</dbReference>
<evidence type="ECO:0000313" key="10">
    <source>
        <dbReference type="EMBL" id="TPX78439.1"/>
    </source>
</evidence>
<feature type="transmembrane region" description="Helical" evidence="8">
    <location>
        <begin position="93"/>
        <end position="111"/>
    </location>
</feature>
<dbReference type="GO" id="GO:0005351">
    <property type="term" value="F:carbohydrate:proton symporter activity"/>
    <property type="evidence" value="ECO:0007669"/>
    <property type="project" value="TreeGrafter"/>
</dbReference>
<reference evidence="10 11" key="1">
    <citation type="journal article" date="2019" name="Sci. Rep.">
        <title>Comparative genomics of chytrid fungi reveal insights into the obligate biotrophic and pathogenic lifestyle of Synchytrium endobioticum.</title>
        <authorList>
            <person name="van de Vossenberg B.T.L.H."/>
            <person name="Warris S."/>
            <person name="Nguyen H.D.T."/>
            <person name="van Gent-Pelzer M.P.E."/>
            <person name="Joly D.L."/>
            <person name="van de Geest H.C."/>
            <person name="Bonants P.J.M."/>
            <person name="Smith D.S."/>
            <person name="Levesque C.A."/>
            <person name="van der Lee T.A.J."/>
        </authorList>
    </citation>
    <scope>NUCLEOTIDE SEQUENCE [LARGE SCALE GENOMIC DNA]</scope>
    <source>
        <strain evidence="10 11">CBS 675.73</strain>
    </source>
</reference>